<dbReference type="Proteomes" id="UP001233999">
    <property type="component" value="Unassembled WGS sequence"/>
</dbReference>
<evidence type="ECO:0000313" key="2">
    <source>
        <dbReference type="Proteomes" id="UP001233999"/>
    </source>
</evidence>
<reference evidence="1" key="2">
    <citation type="submission" date="2023-05" db="EMBL/GenBank/DDBJ databases">
        <authorList>
            <person name="Fouks B."/>
        </authorList>
    </citation>
    <scope>NUCLEOTIDE SEQUENCE</scope>
    <source>
        <strain evidence="1">Stay&amp;Tobe</strain>
        <tissue evidence="1">Testes</tissue>
    </source>
</reference>
<gene>
    <name evidence="1" type="ORF">L9F63_017116</name>
</gene>
<reference evidence="1" key="1">
    <citation type="journal article" date="2023" name="IScience">
        <title>Live-bearing cockroach genome reveals convergent evolutionary mechanisms linked to viviparity in insects and beyond.</title>
        <authorList>
            <person name="Fouks B."/>
            <person name="Harrison M.C."/>
            <person name="Mikhailova A.A."/>
            <person name="Marchal E."/>
            <person name="English S."/>
            <person name="Carruthers M."/>
            <person name="Jennings E.C."/>
            <person name="Chiamaka E.L."/>
            <person name="Frigard R.A."/>
            <person name="Pippel M."/>
            <person name="Attardo G.M."/>
            <person name="Benoit J.B."/>
            <person name="Bornberg-Bauer E."/>
            <person name="Tobe S.S."/>
        </authorList>
    </citation>
    <scope>NUCLEOTIDE SEQUENCE</scope>
    <source>
        <strain evidence="1">Stay&amp;Tobe</strain>
    </source>
</reference>
<sequence length="52" mass="6040">GYIHKYTGLLQMPWKRDIKASGILICWPIIVGPPRGMLHRQNIAENRHFLLS</sequence>
<protein>
    <submittedName>
        <fullName evidence="1">Uncharacterized protein</fullName>
    </submittedName>
</protein>
<name>A0AAD7ZZK5_DIPPU</name>
<evidence type="ECO:0000313" key="1">
    <source>
        <dbReference type="EMBL" id="KAJ9589672.1"/>
    </source>
</evidence>
<feature type="non-terminal residue" evidence="1">
    <location>
        <position position="1"/>
    </location>
</feature>
<comment type="caution">
    <text evidence="1">The sequence shown here is derived from an EMBL/GenBank/DDBJ whole genome shotgun (WGS) entry which is preliminary data.</text>
</comment>
<dbReference type="EMBL" id="JASPKZ010004919">
    <property type="protein sequence ID" value="KAJ9589672.1"/>
    <property type="molecule type" value="Genomic_DNA"/>
</dbReference>
<proteinExistence type="predicted"/>
<feature type="non-terminal residue" evidence="1">
    <location>
        <position position="52"/>
    </location>
</feature>
<organism evidence="1 2">
    <name type="scientific">Diploptera punctata</name>
    <name type="common">Pacific beetle cockroach</name>
    <dbReference type="NCBI Taxonomy" id="6984"/>
    <lineage>
        <taxon>Eukaryota</taxon>
        <taxon>Metazoa</taxon>
        <taxon>Ecdysozoa</taxon>
        <taxon>Arthropoda</taxon>
        <taxon>Hexapoda</taxon>
        <taxon>Insecta</taxon>
        <taxon>Pterygota</taxon>
        <taxon>Neoptera</taxon>
        <taxon>Polyneoptera</taxon>
        <taxon>Dictyoptera</taxon>
        <taxon>Blattodea</taxon>
        <taxon>Blaberoidea</taxon>
        <taxon>Blaberidae</taxon>
        <taxon>Diplopterinae</taxon>
        <taxon>Diploptera</taxon>
    </lineage>
</organism>
<dbReference type="AlphaFoldDB" id="A0AAD7ZZK5"/>
<accession>A0AAD7ZZK5</accession>
<keyword evidence="2" id="KW-1185">Reference proteome</keyword>